<dbReference type="NCBIfam" id="TIGR01764">
    <property type="entry name" value="excise"/>
    <property type="match status" value="1"/>
</dbReference>
<name>A0ABQ3ALX7_9GAMM</name>
<dbReference type="EMBL" id="BMYZ01000001">
    <property type="protein sequence ID" value="GGY61492.1"/>
    <property type="molecule type" value="Genomic_DNA"/>
</dbReference>
<dbReference type="RefSeq" id="WP_189415051.1">
    <property type="nucleotide sequence ID" value="NZ_BMYZ01000001.1"/>
</dbReference>
<protein>
    <submittedName>
        <fullName evidence="2">Excisionase</fullName>
    </submittedName>
</protein>
<dbReference type="InterPro" id="IPR041657">
    <property type="entry name" value="HTH_17"/>
</dbReference>
<keyword evidence="3" id="KW-1185">Reference proteome</keyword>
<proteinExistence type="predicted"/>
<reference evidence="3" key="1">
    <citation type="journal article" date="2019" name="Int. J. Syst. Evol. Microbiol.">
        <title>The Global Catalogue of Microorganisms (GCM) 10K type strain sequencing project: providing services to taxonomists for standard genome sequencing and annotation.</title>
        <authorList>
            <consortium name="The Broad Institute Genomics Platform"/>
            <consortium name="The Broad Institute Genome Sequencing Center for Infectious Disease"/>
            <person name="Wu L."/>
            <person name="Ma J."/>
        </authorList>
    </citation>
    <scope>NUCLEOTIDE SEQUENCE [LARGE SCALE GENOMIC DNA]</scope>
    <source>
        <strain evidence="3">KCTC 32239</strain>
    </source>
</reference>
<dbReference type="Pfam" id="PF12728">
    <property type="entry name" value="HTH_17"/>
    <property type="match status" value="1"/>
</dbReference>
<evidence type="ECO:0000259" key="1">
    <source>
        <dbReference type="Pfam" id="PF12728"/>
    </source>
</evidence>
<evidence type="ECO:0000313" key="3">
    <source>
        <dbReference type="Proteomes" id="UP000619761"/>
    </source>
</evidence>
<gene>
    <name evidence="2" type="ORF">GCM10011613_01110</name>
</gene>
<evidence type="ECO:0000313" key="2">
    <source>
        <dbReference type="EMBL" id="GGY61492.1"/>
    </source>
</evidence>
<dbReference type="InterPro" id="IPR010093">
    <property type="entry name" value="SinI_DNA-bd"/>
</dbReference>
<sequence length="153" mass="16976">MNARHNIVHLPTKPEMEEAKLSSRMLSKYADADRVQMSLRGSNGTAEDLVLPGPVLQLLLDILSEMAKGNAISLVPIHHELSTQEAANLLNVSRPHLVSLLEKNELPFRKVGAHRRVLAKDVLEYKEKIDSQRSQALDELTALSQSLGMGYES</sequence>
<dbReference type="Proteomes" id="UP000619761">
    <property type="component" value="Unassembled WGS sequence"/>
</dbReference>
<feature type="domain" description="Helix-turn-helix" evidence="1">
    <location>
        <begin position="81"/>
        <end position="128"/>
    </location>
</feature>
<organism evidence="2 3">
    <name type="scientific">Cellvibrio zantedeschiae</name>
    <dbReference type="NCBI Taxonomy" id="1237077"/>
    <lineage>
        <taxon>Bacteria</taxon>
        <taxon>Pseudomonadati</taxon>
        <taxon>Pseudomonadota</taxon>
        <taxon>Gammaproteobacteria</taxon>
        <taxon>Cellvibrionales</taxon>
        <taxon>Cellvibrionaceae</taxon>
        <taxon>Cellvibrio</taxon>
    </lineage>
</organism>
<comment type="caution">
    <text evidence="2">The sequence shown here is derived from an EMBL/GenBank/DDBJ whole genome shotgun (WGS) entry which is preliminary data.</text>
</comment>
<accession>A0ABQ3ALX7</accession>